<evidence type="ECO:0000313" key="5">
    <source>
        <dbReference type="EMBL" id="MCU4971588.1"/>
    </source>
</evidence>
<evidence type="ECO:0000259" key="4">
    <source>
        <dbReference type="Pfam" id="PF24036"/>
    </source>
</evidence>
<feature type="transmembrane region" description="Helical" evidence="2">
    <location>
        <begin position="287"/>
        <end position="308"/>
    </location>
</feature>
<evidence type="ECO:0000256" key="1">
    <source>
        <dbReference type="SAM" id="MobiDB-lite"/>
    </source>
</evidence>
<keyword evidence="2" id="KW-0812">Transmembrane</keyword>
<comment type="caution">
    <text evidence="5">The sequence shown here is derived from an EMBL/GenBank/DDBJ whole genome shotgun (WGS) entry which is preliminary data.</text>
</comment>
<evidence type="ECO:0000256" key="2">
    <source>
        <dbReference type="SAM" id="Phobius"/>
    </source>
</evidence>
<evidence type="ECO:0000259" key="3">
    <source>
        <dbReference type="Pfam" id="PF24034"/>
    </source>
</evidence>
<dbReference type="Pfam" id="PF24034">
    <property type="entry name" value="DUF7343"/>
    <property type="match status" value="1"/>
</dbReference>
<feature type="compositionally biased region" description="Acidic residues" evidence="1">
    <location>
        <begin position="53"/>
        <end position="62"/>
    </location>
</feature>
<dbReference type="Proteomes" id="UP001320972">
    <property type="component" value="Unassembled WGS sequence"/>
</dbReference>
<evidence type="ECO:0008006" key="7">
    <source>
        <dbReference type="Google" id="ProtNLM"/>
    </source>
</evidence>
<dbReference type="RefSeq" id="WP_338006872.1">
    <property type="nucleotide sequence ID" value="NZ_JAOPKB010000001.1"/>
</dbReference>
<gene>
    <name evidence="5" type="ORF">OB955_02385</name>
</gene>
<dbReference type="InterPro" id="IPR036390">
    <property type="entry name" value="WH_DNA-bd_sf"/>
</dbReference>
<dbReference type="EMBL" id="JAOPKB010000001">
    <property type="protein sequence ID" value="MCU4971588.1"/>
    <property type="molecule type" value="Genomic_DNA"/>
</dbReference>
<dbReference type="InterPro" id="IPR055767">
    <property type="entry name" value="DUF7343"/>
</dbReference>
<feature type="domain" description="DUF7343" evidence="3">
    <location>
        <begin position="374"/>
        <end position="434"/>
    </location>
</feature>
<keyword evidence="2" id="KW-1133">Transmembrane helix</keyword>
<feature type="region of interest" description="Disordered" evidence="1">
    <location>
        <begin position="315"/>
        <end position="377"/>
    </location>
</feature>
<feature type="compositionally biased region" description="Low complexity" evidence="1">
    <location>
        <begin position="335"/>
        <end position="348"/>
    </location>
</feature>
<organism evidence="5 6">
    <name type="scientific">Natronoglomus mannanivorans</name>
    <dbReference type="NCBI Taxonomy" id="2979990"/>
    <lineage>
        <taxon>Archaea</taxon>
        <taxon>Methanobacteriati</taxon>
        <taxon>Methanobacteriota</taxon>
        <taxon>Stenosarchaea group</taxon>
        <taxon>Halobacteria</taxon>
        <taxon>Halobacteriales</taxon>
        <taxon>Natrialbaceae</taxon>
        <taxon>Natronoglomus</taxon>
    </lineage>
</organism>
<dbReference type="SUPFAM" id="SSF46785">
    <property type="entry name" value="Winged helix' DNA-binding domain"/>
    <property type="match status" value="1"/>
</dbReference>
<name>A0ABT2Q9J9_9EURY</name>
<keyword evidence="2" id="KW-0472">Membrane</keyword>
<dbReference type="Pfam" id="PF24036">
    <property type="entry name" value="DUF7345"/>
    <property type="match status" value="1"/>
</dbReference>
<protein>
    <recommendedName>
        <fullName evidence="7">IclR helix-turn-helix domain-containing protein</fullName>
    </recommendedName>
</protein>
<sequence>MHRSAVVGFVVLILTATISLSGVVVATQVAENPDASSVPTLTAGSDTTLTDTDFGDTTDNPDADPIVVERTTQSLDDVNFDFEAQSSQDFDSTRFEISVYEDGTATWTFRHERHLEGQEERADFESFGEEFEEEETDLYVRYTQMANAMIDTGSDHTGREMAAEDFNRSADIEYRPNARGVVEITFTWTNFAPVEDDGTVVVGDVFDGGLIIMPSQTLVISPEDDLVFASVHPDGEYSGPSLEQSPSVSWSGEREFLDGQPRVVLEPESVANEPQTPANETDDDSSWVLVGGILVVLGLGATAAVAWYRFGGRTGGTGTGTGSSPESPDPSRPTGGAAAGAAVSGTGAQSNAPAAGGSDTESESGPAPISDEELMTDEDRVVALIRQNGGRMKQVNIVEETGWSKSKVSMLLSDMEDEGTISKLRVGRENIISLEGFEPEATKSPFEE</sequence>
<evidence type="ECO:0000313" key="6">
    <source>
        <dbReference type="Proteomes" id="UP001320972"/>
    </source>
</evidence>
<feature type="region of interest" description="Disordered" evidence="1">
    <location>
        <begin position="34"/>
        <end position="62"/>
    </location>
</feature>
<proteinExistence type="predicted"/>
<dbReference type="InterPro" id="IPR055769">
    <property type="entry name" value="DUF7345"/>
</dbReference>
<reference evidence="5 6" key="1">
    <citation type="submission" date="2022-09" db="EMBL/GenBank/DDBJ databases">
        <title>Enrichment on poylsaccharides allowed isolation of novel metabolic and taxonomic groups of Haloarchaea.</title>
        <authorList>
            <person name="Sorokin D.Y."/>
            <person name="Elcheninov A.G."/>
            <person name="Khizhniak T.V."/>
            <person name="Kolganova T.V."/>
            <person name="Kublanov I.V."/>
        </authorList>
    </citation>
    <scope>NUCLEOTIDE SEQUENCE [LARGE SCALE GENOMIC DNA]</scope>
    <source>
        <strain evidence="5 6">AArc-m2/3/4</strain>
    </source>
</reference>
<keyword evidence="6" id="KW-1185">Reference proteome</keyword>
<feature type="compositionally biased region" description="Polar residues" evidence="1">
    <location>
        <begin position="34"/>
        <end position="45"/>
    </location>
</feature>
<accession>A0ABT2Q9J9</accession>
<feature type="domain" description="DUF7345" evidence="4">
    <location>
        <begin position="96"/>
        <end position="224"/>
    </location>
</feature>